<evidence type="ECO:0000256" key="7">
    <source>
        <dbReference type="SAM" id="Phobius"/>
    </source>
</evidence>
<keyword evidence="4 7" id="KW-0812">Transmembrane</keyword>
<feature type="transmembrane region" description="Helical" evidence="7">
    <location>
        <begin position="72"/>
        <end position="96"/>
    </location>
</feature>
<feature type="transmembrane region" description="Helical" evidence="7">
    <location>
        <begin position="145"/>
        <end position="166"/>
    </location>
</feature>
<comment type="caution">
    <text evidence="8">The sequence shown here is derived from an EMBL/GenBank/DDBJ whole genome shotgun (WGS) entry which is preliminary data.</text>
</comment>
<dbReference type="Pfam" id="PF01554">
    <property type="entry name" value="MatE"/>
    <property type="match status" value="2"/>
</dbReference>
<feature type="transmembrane region" description="Helical" evidence="7">
    <location>
        <begin position="298"/>
        <end position="319"/>
    </location>
</feature>
<dbReference type="InterPro" id="IPR002528">
    <property type="entry name" value="MATE_fam"/>
</dbReference>
<sequence length="436" mass="46183">MTAQFINVLYGIVDRMFVGNIEGIGDLALAGVGVCAPIATLIASFGNWVGLGGAPLFAMLLGENKPERAKKILSNAVLILIVMSVLITTAVVLLAVKPLIFTFGGSDRIYPYAYRYLVVYAAGSVFGVMTIGLNQFVIAQGYSGLGMLSVCLGTVTNLILDPILIFTCDMGVTGAAVATVIAQAASLAFIVLVLISKRTKVRISYGGYSTKTIGKILGLGVSPFLIVATDSLVIIALNIVLQQTGGASGDFWITVATIVQAFMSLITLPMLGISTGTQPVISFNYGARNTRLIRKAETFILSLCVGYTALMLLVSFVLARPFVGLFTSDPTIAMQAIEGIRVYMIGIIPLAFQYAFVDCLTALGQPRYAIALSMTRKMGVMLSCTIALPMILGAKAAFYAEPIADIVSAIITTCVFLLSFQKILKKRESAGDIVVG</sequence>
<dbReference type="AlphaFoldDB" id="A0A9D1NCE7"/>
<feature type="transmembrane region" description="Helical" evidence="7">
    <location>
        <begin position="116"/>
        <end position="138"/>
    </location>
</feature>
<reference evidence="8" key="1">
    <citation type="submission" date="2020-10" db="EMBL/GenBank/DDBJ databases">
        <authorList>
            <person name="Gilroy R."/>
        </authorList>
    </citation>
    <scope>NUCLEOTIDE SEQUENCE</scope>
    <source>
        <strain evidence="8">23406</strain>
    </source>
</reference>
<keyword evidence="2" id="KW-0813">Transport</keyword>
<evidence type="ECO:0000256" key="1">
    <source>
        <dbReference type="ARBA" id="ARBA00004651"/>
    </source>
</evidence>
<proteinExistence type="predicted"/>
<comment type="subcellular location">
    <subcellularLocation>
        <location evidence="1">Cell membrane</location>
        <topology evidence="1">Multi-pass membrane protein</topology>
    </subcellularLocation>
</comment>
<evidence type="ECO:0000256" key="2">
    <source>
        <dbReference type="ARBA" id="ARBA00022448"/>
    </source>
</evidence>
<keyword evidence="3" id="KW-1003">Cell membrane</keyword>
<dbReference type="InterPro" id="IPR051327">
    <property type="entry name" value="MATE_MepA_subfamily"/>
</dbReference>
<dbReference type="Proteomes" id="UP000886891">
    <property type="component" value="Unassembled WGS sequence"/>
</dbReference>
<dbReference type="InterPro" id="IPR048279">
    <property type="entry name" value="MdtK-like"/>
</dbReference>
<feature type="transmembrane region" description="Helical" evidence="7">
    <location>
        <begin position="403"/>
        <end position="420"/>
    </location>
</feature>
<feature type="transmembrane region" description="Helical" evidence="7">
    <location>
        <begin position="216"/>
        <end position="239"/>
    </location>
</feature>
<gene>
    <name evidence="8" type="ORF">IAB14_02925</name>
</gene>
<organism evidence="8 9">
    <name type="scientific">Candidatus Stercoripulliclostridium merdipullorum</name>
    <dbReference type="NCBI Taxonomy" id="2840952"/>
    <lineage>
        <taxon>Bacteria</taxon>
        <taxon>Bacillati</taxon>
        <taxon>Bacillota</taxon>
        <taxon>Clostridia</taxon>
        <taxon>Eubacteriales</taxon>
        <taxon>Candidatus Stercoripulliclostridium</taxon>
    </lineage>
</organism>
<feature type="transmembrane region" description="Helical" evidence="7">
    <location>
        <begin position="27"/>
        <end position="60"/>
    </location>
</feature>
<evidence type="ECO:0000313" key="9">
    <source>
        <dbReference type="Proteomes" id="UP000886891"/>
    </source>
</evidence>
<feature type="transmembrane region" description="Helical" evidence="7">
    <location>
        <begin position="378"/>
        <end position="397"/>
    </location>
</feature>
<dbReference type="EMBL" id="DVOH01000022">
    <property type="protein sequence ID" value="HIV00052.1"/>
    <property type="molecule type" value="Genomic_DNA"/>
</dbReference>
<dbReference type="GO" id="GO:0042910">
    <property type="term" value="F:xenobiotic transmembrane transporter activity"/>
    <property type="evidence" value="ECO:0007669"/>
    <property type="project" value="InterPro"/>
</dbReference>
<accession>A0A9D1NCE7</accession>
<feature type="transmembrane region" description="Helical" evidence="7">
    <location>
        <begin position="251"/>
        <end position="273"/>
    </location>
</feature>
<dbReference type="GO" id="GO:0015297">
    <property type="term" value="F:antiporter activity"/>
    <property type="evidence" value="ECO:0007669"/>
    <property type="project" value="InterPro"/>
</dbReference>
<evidence type="ECO:0000256" key="6">
    <source>
        <dbReference type="ARBA" id="ARBA00023136"/>
    </source>
</evidence>
<protein>
    <submittedName>
        <fullName evidence="8">Polysaccharide biosynthesis C-terminal domain-containing protein</fullName>
    </submittedName>
</protein>
<keyword evidence="6 7" id="KW-0472">Membrane</keyword>
<dbReference type="GO" id="GO:0005886">
    <property type="term" value="C:plasma membrane"/>
    <property type="evidence" value="ECO:0007669"/>
    <property type="project" value="UniProtKB-SubCell"/>
</dbReference>
<evidence type="ECO:0000256" key="5">
    <source>
        <dbReference type="ARBA" id="ARBA00022989"/>
    </source>
</evidence>
<dbReference type="PIRSF" id="PIRSF006603">
    <property type="entry name" value="DinF"/>
    <property type="match status" value="1"/>
</dbReference>
<evidence type="ECO:0000313" key="8">
    <source>
        <dbReference type="EMBL" id="HIV00052.1"/>
    </source>
</evidence>
<evidence type="ECO:0000256" key="3">
    <source>
        <dbReference type="ARBA" id="ARBA00022475"/>
    </source>
</evidence>
<dbReference type="PANTHER" id="PTHR43823">
    <property type="entry name" value="SPORULATION PROTEIN YKVU"/>
    <property type="match status" value="1"/>
</dbReference>
<name>A0A9D1NCE7_9FIRM</name>
<feature type="transmembrane region" description="Helical" evidence="7">
    <location>
        <begin position="172"/>
        <end position="195"/>
    </location>
</feature>
<evidence type="ECO:0000256" key="4">
    <source>
        <dbReference type="ARBA" id="ARBA00022692"/>
    </source>
</evidence>
<dbReference type="PANTHER" id="PTHR43823:SF3">
    <property type="entry name" value="MULTIDRUG EXPORT PROTEIN MEPA"/>
    <property type="match status" value="1"/>
</dbReference>
<keyword evidence="5 7" id="KW-1133">Transmembrane helix</keyword>
<feature type="transmembrane region" description="Helical" evidence="7">
    <location>
        <begin position="339"/>
        <end position="357"/>
    </location>
</feature>
<reference evidence="8" key="2">
    <citation type="journal article" date="2021" name="PeerJ">
        <title>Extensive microbial diversity within the chicken gut microbiome revealed by metagenomics and culture.</title>
        <authorList>
            <person name="Gilroy R."/>
            <person name="Ravi A."/>
            <person name="Getino M."/>
            <person name="Pursley I."/>
            <person name="Horton D.L."/>
            <person name="Alikhan N.F."/>
            <person name="Baker D."/>
            <person name="Gharbi K."/>
            <person name="Hall N."/>
            <person name="Watson M."/>
            <person name="Adriaenssens E.M."/>
            <person name="Foster-Nyarko E."/>
            <person name="Jarju S."/>
            <person name="Secka A."/>
            <person name="Antonio M."/>
            <person name="Oren A."/>
            <person name="Chaudhuri R.R."/>
            <person name="La Ragione R."/>
            <person name="Hildebrand F."/>
            <person name="Pallen M.J."/>
        </authorList>
    </citation>
    <scope>NUCLEOTIDE SEQUENCE</scope>
    <source>
        <strain evidence="8">23406</strain>
    </source>
</reference>